<gene>
    <name evidence="1" type="ORF">GKD17_22315</name>
</gene>
<name>A0A858XU13_9BACT</name>
<dbReference type="AlphaFoldDB" id="A0A858XU13"/>
<reference evidence="1 2" key="1">
    <citation type="submission" date="2019-11" db="EMBL/GenBank/DDBJ databases">
        <title>Complete genome sequence of Bacteroides dorei DSM 17855.</title>
        <authorList>
            <person name="Russell J.T."/>
        </authorList>
    </citation>
    <scope>NUCLEOTIDE SEQUENCE [LARGE SCALE GENOMIC DNA]</scope>
    <source>
        <strain evidence="1 2">DSM 17855</strain>
    </source>
</reference>
<accession>A0A858XU13</accession>
<dbReference type="EMBL" id="CP046176">
    <property type="protein sequence ID" value="QJR78909.1"/>
    <property type="molecule type" value="Genomic_DNA"/>
</dbReference>
<evidence type="ECO:0000313" key="1">
    <source>
        <dbReference type="EMBL" id="QJR78909.1"/>
    </source>
</evidence>
<protein>
    <submittedName>
        <fullName evidence="1">Uncharacterized protein</fullName>
    </submittedName>
</protein>
<dbReference type="GeneID" id="93449405"/>
<organism evidence="1 2">
    <name type="scientific">Phocaeicola dorei</name>
    <dbReference type="NCBI Taxonomy" id="357276"/>
    <lineage>
        <taxon>Bacteria</taxon>
        <taxon>Pseudomonadati</taxon>
        <taxon>Bacteroidota</taxon>
        <taxon>Bacteroidia</taxon>
        <taxon>Bacteroidales</taxon>
        <taxon>Bacteroidaceae</taxon>
        <taxon>Phocaeicola</taxon>
    </lineage>
</organism>
<proteinExistence type="predicted"/>
<dbReference type="RefSeq" id="WP_007833998.1">
    <property type="nucleotide sequence ID" value="NZ_CP046176.1"/>
</dbReference>
<evidence type="ECO:0000313" key="2">
    <source>
        <dbReference type="Proteomes" id="UP000500949"/>
    </source>
</evidence>
<sequence length="559" mass="62424">MELHYILVVLVIIAIIVAQIYIYRNTKKKIATYKSIFPNSTSSYSIVEKEIQTESCSDDDDYVENIDTISVSQLNINTNNDTLKEIRNALNMYLQKNKGAASDFYLMKDVVERYCDAEEEEINIQQPIPLYLGLMGTMVGIIVGIGFIAVSGGLSSESLMDNITSLMTCVAIAMAASLVGICCTTLISWSAKSATSKVEADKNRFYSWLQTELLPVLSGNAVNALYLLQQNLMTFNQTFQSNIEGLDGALSKVEESSREQIELITLIKDIDIKRVAQANVTVLKELKECTGEIAVFNKYLHSVSGYLHSVNELNSNINEHLNRTAAIENMGAFFEREINQVAAREQYINEVVAKVDDTLRKTFEKLAESTRESVTQLRNNSVSEFDALLKHYSEQKEEFARMLQEQREEFAARNAETTELMKEIRNLADIKAVMGQLVESTKGQTAILERLVSSLKNQNNGGRREGFPIESAVQHVSAPVFPKSITYMVATITLLAFMAFGLYVYNSFIAEPRIEVVGVSNEPQQTIVPTSTQVEPNISNDQTVNVDSLESTQSATQEQ</sequence>
<dbReference type="Proteomes" id="UP000500949">
    <property type="component" value="Chromosome"/>
</dbReference>